<dbReference type="PANTHER" id="PTHR30329:SF21">
    <property type="entry name" value="LIPOPROTEIN YIAD-RELATED"/>
    <property type="match status" value="1"/>
</dbReference>
<evidence type="ECO:0000256" key="5">
    <source>
        <dbReference type="ARBA" id="ARBA00022989"/>
    </source>
</evidence>
<dbReference type="PROSITE" id="PS51123">
    <property type="entry name" value="OMPA_2"/>
    <property type="match status" value="1"/>
</dbReference>
<reference evidence="11" key="2">
    <citation type="submission" date="2020-09" db="EMBL/GenBank/DDBJ databases">
        <authorList>
            <person name="Sun Q."/>
            <person name="Zhou Y."/>
        </authorList>
    </citation>
    <scope>NUCLEOTIDE SEQUENCE</scope>
    <source>
        <strain evidence="11">CGMCC 1.12987</strain>
    </source>
</reference>
<dbReference type="InterPro" id="IPR025713">
    <property type="entry name" value="MotB-like_N_dom"/>
</dbReference>
<evidence type="ECO:0000313" key="11">
    <source>
        <dbReference type="EMBL" id="GGG25467.1"/>
    </source>
</evidence>
<evidence type="ECO:0000256" key="2">
    <source>
        <dbReference type="ARBA" id="ARBA00008914"/>
    </source>
</evidence>
<evidence type="ECO:0000313" key="12">
    <source>
        <dbReference type="Proteomes" id="UP000644756"/>
    </source>
</evidence>
<evidence type="ECO:0000256" key="3">
    <source>
        <dbReference type="ARBA" id="ARBA00022475"/>
    </source>
</evidence>
<evidence type="ECO:0000256" key="6">
    <source>
        <dbReference type="ARBA" id="ARBA00023136"/>
    </source>
</evidence>
<feature type="domain" description="OmpA-like" evidence="10">
    <location>
        <begin position="135"/>
        <end position="257"/>
    </location>
</feature>
<dbReference type="PANTHER" id="PTHR30329">
    <property type="entry name" value="STATOR ELEMENT OF FLAGELLAR MOTOR COMPLEX"/>
    <property type="match status" value="1"/>
</dbReference>
<organism evidence="11 12">
    <name type="scientific">Paenibacillus abyssi</name>
    <dbReference type="NCBI Taxonomy" id="1340531"/>
    <lineage>
        <taxon>Bacteria</taxon>
        <taxon>Bacillati</taxon>
        <taxon>Bacillota</taxon>
        <taxon>Bacilli</taxon>
        <taxon>Bacillales</taxon>
        <taxon>Paenibacillaceae</taxon>
        <taxon>Paenibacillus</taxon>
    </lineage>
</organism>
<evidence type="ECO:0000259" key="10">
    <source>
        <dbReference type="PROSITE" id="PS51123"/>
    </source>
</evidence>
<keyword evidence="11" id="KW-0969">Cilium</keyword>
<evidence type="ECO:0000256" key="4">
    <source>
        <dbReference type="ARBA" id="ARBA00022692"/>
    </source>
</evidence>
<dbReference type="Gene3D" id="3.30.1330.60">
    <property type="entry name" value="OmpA-like domain"/>
    <property type="match status" value="1"/>
</dbReference>
<dbReference type="Proteomes" id="UP000644756">
    <property type="component" value="Unassembled WGS sequence"/>
</dbReference>
<reference evidence="11" key="1">
    <citation type="journal article" date="2014" name="Int. J. Syst. Evol. Microbiol.">
        <title>Complete genome sequence of Corynebacterium casei LMG S-19264T (=DSM 44701T), isolated from a smear-ripened cheese.</title>
        <authorList>
            <consortium name="US DOE Joint Genome Institute (JGI-PGF)"/>
            <person name="Walter F."/>
            <person name="Albersmeier A."/>
            <person name="Kalinowski J."/>
            <person name="Ruckert C."/>
        </authorList>
    </citation>
    <scope>NUCLEOTIDE SEQUENCE</scope>
    <source>
        <strain evidence="11">CGMCC 1.12987</strain>
    </source>
</reference>
<accession>A0A917LI45</accession>
<keyword evidence="5 9" id="KW-1133">Transmembrane helix</keyword>
<dbReference type="SUPFAM" id="SSF103088">
    <property type="entry name" value="OmpA-like"/>
    <property type="match status" value="1"/>
</dbReference>
<gene>
    <name evidence="11" type="ORF">GCM10010916_47400</name>
</gene>
<evidence type="ECO:0000256" key="7">
    <source>
        <dbReference type="PROSITE-ProRule" id="PRU00473"/>
    </source>
</evidence>
<proteinExistence type="inferred from homology"/>
<keyword evidence="3" id="KW-1003">Cell membrane</keyword>
<dbReference type="CDD" id="cd07185">
    <property type="entry name" value="OmpA_C-like"/>
    <property type="match status" value="1"/>
</dbReference>
<keyword evidence="12" id="KW-1185">Reference proteome</keyword>
<dbReference type="Pfam" id="PF13677">
    <property type="entry name" value="MotB_plug"/>
    <property type="match status" value="1"/>
</dbReference>
<comment type="similarity">
    <text evidence="2">Belongs to the MotB family.</text>
</comment>
<dbReference type="AlphaFoldDB" id="A0A917LI45"/>
<feature type="region of interest" description="Disordered" evidence="8">
    <location>
        <begin position="69"/>
        <end position="95"/>
    </location>
</feature>
<evidence type="ECO:0000256" key="1">
    <source>
        <dbReference type="ARBA" id="ARBA00004162"/>
    </source>
</evidence>
<dbReference type="RefSeq" id="WP_188533564.1">
    <property type="nucleotide sequence ID" value="NZ_BMGR01000022.1"/>
</dbReference>
<evidence type="ECO:0000256" key="8">
    <source>
        <dbReference type="SAM" id="MobiDB-lite"/>
    </source>
</evidence>
<dbReference type="NCBIfam" id="NF005831">
    <property type="entry name" value="PRK07734.1"/>
    <property type="match status" value="1"/>
</dbReference>
<dbReference type="InterPro" id="IPR006665">
    <property type="entry name" value="OmpA-like"/>
</dbReference>
<protein>
    <submittedName>
        <fullName evidence="11">Flagellar motor protein MotB</fullName>
    </submittedName>
</protein>
<name>A0A917LI45_9BACL</name>
<dbReference type="InterPro" id="IPR036737">
    <property type="entry name" value="OmpA-like_sf"/>
</dbReference>
<keyword evidence="11" id="KW-0966">Cell projection</keyword>
<keyword evidence="6 7" id="KW-0472">Membrane</keyword>
<comment type="caution">
    <text evidence="11">The sequence shown here is derived from an EMBL/GenBank/DDBJ whole genome shotgun (WGS) entry which is preliminary data.</text>
</comment>
<sequence length="271" mass="30690">MSKKHKHNDHEEHIDESWLIPYADLLTLLLALFIVLYAMSSVDAAKFEEMSKAFSVAFNTGAGVLENTSVITTGTQKDNREDDKKSGEANQDQEQLSRQALMQQEQEDLEKLKKQLDEYIQKNGFTSQLDTRLNHSQLMITISDTTLFASGSATVKPESRRLAVAIADMLQQYPDYKIIVAGHTDNEPISTAEFESNWELSSKRAIHFMNILLLNPELDRTRFSAVAYGEYQPVASNATNAGRAENRRVEVQIIRKYIDMEKVEELSVPSD</sequence>
<dbReference type="Pfam" id="PF00691">
    <property type="entry name" value="OmpA"/>
    <property type="match status" value="1"/>
</dbReference>
<keyword evidence="4 9" id="KW-0812">Transmembrane</keyword>
<dbReference type="EMBL" id="BMGR01000022">
    <property type="protein sequence ID" value="GGG25467.1"/>
    <property type="molecule type" value="Genomic_DNA"/>
</dbReference>
<keyword evidence="11" id="KW-0282">Flagellum</keyword>
<feature type="transmembrane region" description="Helical" evidence="9">
    <location>
        <begin position="20"/>
        <end position="40"/>
    </location>
</feature>
<dbReference type="InterPro" id="IPR050330">
    <property type="entry name" value="Bact_OuterMem_StrucFunc"/>
</dbReference>
<comment type="subcellular location">
    <subcellularLocation>
        <location evidence="1">Cell membrane</location>
        <topology evidence="1">Single-pass membrane protein</topology>
    </subcellularLocation>
</comment>
<feature type="compositionally biased region" description="Basic and acidic residues" evidence="8">
    <location>
        <begin position="77"/>
        <end position="87"/>
    </location>
</feature>
<dbReference type="GO" id="GO:0005886">
    <property type="term" value="C:plasma membrane"/>
    <property type="evidence" value="ECO:0007669"/>
    <property type="project" value="UniProtKB-SubCell"/>
</dbReference>
<evidence type="ECO:0000256" key="9">
    <source>
        <dbReference type="SAM" id="Phobius"/>
    </source>
</evidence>